<protein>
    <submittedName>
        <fullName evidence="1">Uncharacterized protein</fullName>
    </submittedName>
</protein>
<dbReference type="VEuPathDB" id="FungiDB:HMPREF1544_10635"/>
<name>S2J372_MUCC1</name>
<keyword evidence="2" id="KW-1185">Reference proteome</keyword>
<evidence type="ECO:0000313" key="1">
    <source>
        <dbReference type="EMBL" id="EPB82602.1"/>
    </source>
</evidence>
<proteinExistence type="predicted"/>
<dbReference type="Proteomes" id="UP000014254">
    <property type="component" value="Unassembled WGS sequence"/>
</dbReference>
<dbReference type="OrthoDB" id="2117820at2759"/>
<dbReference type="OMA" id="CWNENTA"/>
<accession>S2J372</accession>
<gene>
    <name evidence="1" type="ORF">HMPREF1544_10635</name>
</gene>
<organism evidence="1 2">
    <name type="scientific">Mucor circinelloides f. circinelloides (strain 1006PhL)</name>
    <name type="common">Mucormycosis agent</name>
    <name type="synonym">Calyptromyces circinelloides</name>
    <dbReference type="NCBI Taxonomy" id="1220926"/>
    <lineage>
        <taxon>Eukaryota</taxon>
        <taxon>Fungi</taxon>
        <taxon>Fungi incertae sedis</taxon>
        <taxon>Mucoromycota</taxon>
        <taxon>Mucoromycotina</taxon>
        <taxon>Mucoromycetes</taxon>
        <taxon>Mucorales</taxon>
        <taxon>Mucorineae</taxon>
        <taxon>Mucoraceae</taxon>
        <taxon>Mucor</taxon>
    </lineage>
</organism>
<dbReference type="InParanoid" id="S2J372"/>
<sequence>MQSLRKLTFQHAISRSLFISNHHHVRYLSLAKPCWNENTASKEQQSTNTATNSIEKFPWLLSQDSPRIPKYPYEEAPRDWSFLNMLPISLQHVLGKWLGTRILQLNTGYDNFPEQFLVGASLASRQAVSLLSDQINHQDKMEELQHILGPDLLHRYLESVPANTNIQIDIPQIYDVNLGDIWITLGNSNAFSDERKYDVLRWMTVQIGLHKYKGKSELEESFQEYRERIAKSILEGVQVGVDVLVDADVTYKVTDKESTENVLLYDEGRRTMRMRFATPYFEPASKMVSGRDKETGEPINDWNWRLVDIDQLLEKEAMDAAASDE</sequence>
<dbReference type="eggNOG" id="ENOG502S3MG">
    <property type="taxonomic scope" value="Eukaryota"/>
</dbReference>
<reference evidence="2" key="1">
    <citation type="submission" date="2013-05" db="EMBL/GenBank/DDBJ databases">
        <title>The Genome sequence of Mucor circinelloides f. circinelloides 1006PhL.</title>
        <authorList>
            <consortium name="The Broad Institute Genomics Platform"/>
            <person name="Cuomo C."/>
            <person name="Earl A."/>
            <person name="Findley K."/>
            <person name="Lee S.C."/>
            <person name="Walker B."/>
            <person name="Young S."/>
            <person name="Zeng Q."/>
            <person name="Gargeya S."/>
            <person name="Fitzgerald M."/>
            <person name="Haas B."/>
            <person name="Abouelleil A."/>
            <person name="Allen A.W."/>
            <person name="Alvarado L."/>
            <person name="Arachchi H.M."/>
            <person name="Berlin A.M."/>
            <person name="Chapman S.B."/>
            <person name="Gainer-Dewar J."/>
            <person name="Goldberg J."/>
            <person name="Griggs A."/>
            <person name="Gujja S."/>
            <person name="Hansen M."/>
            <person name="Howarth C."/>
            <person name="Imamovic A."/>
            <person name="Ireland A."/>
            <person name="Larimer J."/>
            <person name="McCowan C."/>
            <person name="Murphy C."/>
            <person name="Pearson M."/>
            <person name="Poon T.W."/>
            <person name="Priest M."/>
            <person name="Roberts A."/>
            <person name="Saif S."/>
            <person name="Shea T."/>
            <person name="Sisk P."/>
            <person name="Sykes S."/>
            <person name="Wortman J."/>
            <person name="Nusbaum C."/>
            <person name="Birren B."/>
        </authorList>
    </citation>
    <scope>NUCLEOTIDE SEQUENCE [LARGE SCALE GENOMIC DNA]</scope>
    <source>
        <strain evidence="2">1006PhL</strain>
    </source>
</reference>
<evidence type="ECO:0000313" key="2">
    <source>
        <dbReference type="Proteomes" id="UP000014254"/>
    </source>
</evidence>
<dbReference type="EMBL" id="KE124106">
    <property type="protein sequence ID" value="EPB82602.1"/>
    <property type="molecule type" value="Genomic_DNA"/>
</dbReference>
<dbReference type="AlphaFoldDB" id="S2J372"/>